<evidence type="ECO:0000256" key="1">
    <source>
        <dbReference type="SAM" id="Coils"/>
    </source>
</evidence>
<gene>
    <name evidence="3" type="ORF">CEP52_001776</name>
</gene>
<proteinExistence type="predicted"/>
<dbReference type="Proteomes" id="UP000287144">
    <property type="component" value="Unassembled WGS sequence"/>
</dbReference>
<dbReference type="AlphaFoldDB" id="A0A428UHC4"/>
<feature type="transmembrane region" description="Helical" evidence="2">
    <location>
        <begin position="133"/>
        <end position="154"/>
    </location>
</feature>
<keyword evidence="4" id="KW-1185">Reference proteome</keyword>
<organism evidence="3 4">
    <name type="scientific">Fusarium oligoseptatum</name>
    <dbReference type="NCBI Taxonomy" id="2604345"/>
    <lineage>
        <taxon>Eukaryota</taxon>
        <taxon>Fungi</taxon>
        <taxon>Dikarya</taxon>
        <taxon>Ascomycota</taxon>
        <taxon>Pezizomycotina</taxon>
        <taxon>Sordariomycetes</taxon>
        <taxon>Hypocreomycetidae</taxon>
        <taxon>Hypocreales</taxon>
        <taxon>Nectriaceae</taxon>
        <taxon>Fusarium</taxon>
        <taxon>Fusarium solani species complex</taxon>
    </lineage>
</organism>
<reference evidence="3 4" key="1">
    <citation type="submission" date="2017-06" db="EMBL/GenBank/DDBJ databases">
        <title>Comparative genomic analysis of Ambrosia Fusariam Clade fungi.</title>
        <authorList>
            <person name="Stajich J.E."/>
            <person name="Carrillo J."/>
            <person name="Kijimoto T."/>
            <person name="Eskalen A."/>
            <person name="O'Donnell K."/>
            <person name="Kasson M."/>
        </authorList>
    </citation>
    <scope>NUCLEOTIDE SEQUENCE [LARGE SCALE GENOMIC DNA]</scope>
    <source>
        <strain evidence="3 4">NRRL62579</strain>
    </source>
</reference>
<protein>
    <submittedName>
        <fullName evidence="3">Uncharacterized protein</fullName>
    </submittedName>
</protein>
<sequence>MWKRPQAYMALVKEMEKAMENFRYLWHKPATEDMCEAERKQRKELDKLHRSMAARLDFYKVKLTGLENYIHTTLERLKVQREALYNIMSQREARLNLEIAGEQRRIAHASKRDSTAMKTLSLMDADPVVSIQLWVYFAITVPVTALIVGCWMYLDRRRREQHKKDDADLEKNIDKMEKEIMFALRKRTMSKANTWNTANPPPKT</sequence>
<evidence type="ECO:0000313" key="4">
    <source>
        <dbReference type="Proteomes" id="UP000287144"/>
    </source>
</evidence>
<name>A0A428UHC4_9HYPO</name>
<evidence type="ECO:0000256" key="2">
    <source>
        <dbReference type="SAM" id="Phobius"/>
    </source>
</evidence>
<comment type="caution">
    <text evidence="3">The sequence shown here is derived from an EMBL/GenBank/DDBJ whole genome shotgun (WGS) entry which is preliminary data.</text>
</comment>
<keyword evidence="1" id="KW-0175">Coiled coil</keyword>
<keyword evidence="2" id="KW-1133">Transmembrane helix</keyword>
<dbReference type="EMBL" id="NKCK01000009">
    <property type="protein sequence ID" value="RSM13654.1"/>
    <property type="molecule type" value="Genomic_DNA"/>
</dbReference>
<dbReference type="STRING" id="1325735.A0A428UHC4"/>
<keyword evidence="2" id="KW-0472">Membrane</keyword>
<accession>A0A428UHC4</accession>
<feature type="coiled-coil region" evidence="1">
    <location>
        <begin position="159"/>
        <end position="186"/>
    </location>
</feature>
<evidence type="ECO:0000313" key="3">
    <source>
        <dbReference type="EMBL" id="RSM13654.1"/>
    </source>
</evidence>
<keyword evidence="2" id="KW-0812">Transmembrane</keyword>